<evidence type="ECO:0000313" key="2">
    <source>
        <dbReference type="Proteomes" id="UP001138802"/>
    </source>
</evidence>
<dbReference type="AlphaFoldDB" id="A0A9X1B9G2"/>
<sequence>MTGPVSAWQRLCDVAGDPGVAGRTVSVIPHVLKEIAEPFSESETQRLIFQCFLDIEGVIKLQTSARCIDARVHNARFYGVAGCRVRDVQCATRQNRPCARRYGW</sequence>
<reference evidence="1 2" key="1">
    <citation type="journal article" date="2020" name="Microorganisms">
        <title>Osmotic Adaptation and Compatible Solute Biosynthesis of Phototrophic Bacteria as Revealed from Genome Analyses.</title>
        <authorList>
            <person name="Imhoff J.F."/>
            <person name="Rahn T."/>
            <person name="Kunzel S."/>
            <person name="Keller A."/>
            <person name="Neulinger S.C."/>
        </authorList>
    </citation>
    <scope>NUCLEOTIDE SEQUENCE [LARGE SCALE GENOMIC DNA]</scope>
    <source>
        <strain evidence="1 2">DSM 21303</strain>
    </source>
</reference>
<name>A0A9X1B9G2_9GAMM</name>
<dbReference type="Proteomes" id="UP001138802">
    <property type="component" value="Unassembled WGS sequence"/>
</dbReference>
<evidence type="ECO:0000313" key="1">
    <source>
        <dbReference type="EMBL" id="MBK1645273.1"/>
    </source>
</evidence>
<dbReference type="EMBL" id="NRSD01000011">
    <property type="protein sequence ID" value="MBK1645273.1"/>
    <property type="molecule type" value="Genomic_DNA"/>
</dbReference>
<keyword evidence="2" id="KW-1185">Reference proteome</keyword>
<accession>A0A9X1B9G2</accession>
<gene>
    <name evidence="1" type="ORF">CKO25_11605</name>
</gene>
<organism evidence="1 2">
    <name type="scientific">Thiocapsa imhoffii</name>
    <dbReference type="NCBI Taxonomy" id="382777"/>
    <lineage>
        <taxon>Bacteria</taxon>
        <taxon>Pseudomonadati</taxon>
        <taxon>Pseudomonadota</taxon>
        <taxon>Gammaproteobacteria</taxon>
        <taxon>Chromatiales</taxon>
        <taxon>Chromatiaceae</taxon>
        <taxon>Thiocapsa</taxon>
    </lineage>
</organism>
<comment type="caution">
    <text evidence="1">The sequence shown here is derived from an EMBL/GenBank/DDBJ whole genome shotgun (WGS) entry which is preliminary data.</text>
</comment>
<proteinExistence type="predicted"/>
<protein>
    <submittedName>
        <fullName evidence="1">Uncharacterized protein</fullName>
    </submittedName>
</protein>